<evidence type="ECO:0000259" key="9">
    <source>
        <dbReference type="Pfam" id="PF07662"/>
    </source>
</evidence>
<feature type="transmembrane region" description="Helical" evidence="7">
    <location>
        <begin position="338"/>
        <end position="363"/>
    </location>
</feature>
<dbReference type="Pfam" id="PF07662">
    <property type="entry name" value="Nucleos_tra2_C"/>
    <property type="match status" value="1"/>
</dbReference>
<dbReference type="InterPro" id="IPR008276">
    <property type="entry name" value="C_nuclsd_transpt"/>
</dbReference>
<dbReference type="PANTHER" id="PTHR10590">
    <property type="entry name" value="SODIUM/NUCLEOSIDE COTRANSPORTER"/>
    <property type="match status" value="1"/>
</dbReference>
<dbReference type="Proteomes" id="UP000316580">
    <property type="component" value="Unassembled WGS sequence"/>
</dbReference>
<evidence type="ECO:0000259" key="10">
    <source>
        <dbReference type="Pfam" id="PF07670"/>
    </source>
</evidence>
<feature type="transmembrane region" description="Helical" evidence="7">
    <location>
        <begin position="375"/>
        <end position="399"/>
    </location>
</feature>
<dbReference type="EMBL" id="VCID01000500">
    <property type="protein sequence ID" value="TNY48045.1"/>
    <property type="molecule type" value="Genomic_DNA"/>
</dbReference>
<protein>
    <submittedName>
        <fullName evidence="12">Nucleoside permease nupC</fullName>
    </submittedName>
    <submittedName>
        <fullName evidence="11">NupC/NupG family nucleoside CNT transporter</fullName>
    </submittedName>
</protein>
<dbReference type="EMBL" id="CAAIJW010000010">
    <property type="protein sequence ID" value="VHD14004.1"/>
    <property type="molecule type" value="Genomic_DNA"/>
</dbReference>
<proteinExistence type="inferred from homology"/>
<feature type="domain" description="Nucleoside transporter/FeoB GTPase Gate" evidence="10">
    <location>
        <begin position="94"/>
        <end position="191"/>
    </location>
</feature>
<evidence type="ECO:0000313" key="16">
    <source>
        <dbReference type="Proteomes" id="UP000353394"/>
    </source>
</evidence>
<sequence length="400" mass="42393">MQFIYSIIGILLVLGIVYAISFNRKSVSLSLIGKALIVQFIIALILVRIPLGQQIVSVVSTGVTSVINCGQAGLNFVFGSLADSGAKTGFIFAIQTLGNIVFLSALVSLLYYVGILGFVVKWIGKGVGKIMKSSEVESFVAVANMFLGQTDSPILVSKYLGRMTDSEIMVVLVSGMGSMSVSILGGYIALGIPMEYLLIASTMVPIGSILIAKILLPQTEPVQKIDDIKMDNKGNNANVIDAIAEGASTGAQMAFSIGASLIAFVGLVSLINMMLSGLGIRLEQIFSYVFAPFGFLMGFDHKNILLEGNLLGSKLILNEFVSFQQLGHLIKSLDYRTALVATISLCGFANLSSLGICVSGIAVLCPEKRSTLARLVFRAMIGGIAVSMLSAFIVGIVTLF</sequence>
<comment type="similarity">
    <text evidence="2">Belongs to the concentrative nucleoside transporter (CNT) (TC 2.A.41) family.</text>
</comment>
<evidence type="ECO:0000256" key="3">
    <source>
        <dbReference type="ARBA" id="ARBA00022475"/>
    </source>
</evidence>
<dbReference type="GO" id="GO:0005337">
    <property type="term" value="F:nucleoside transmembrane transporter activity"/>
    <property type="evidence" value="ECO:0007669"/>
    <property type="project" value="InterPro"/>
</dbReference>
<evidence type="ECO:0000313" key="11">
    <source>
        <dbReference type="EMBL" id="TNY48045.1"/>
    </source>
</evidence>
<dbReference type="GO" id="GO:0015293">
    <property type="term" value="F:symporter activity"/>
    <property type="evidence" value="ECO:0007669"/>
    <property type="project" value="TreeGrafter"/>
</dbReference>
<dbReference type="Proteomes" id="UP000274496">
    <property type="component" value="Chromosome"/>
</dbReference>
<keyword evidence="6 7" id="KW-0472">Membrane</keyword>
<evidence type="ECO:0000259" key="8">
    <source>
        <dbReference type="Pfam" id="PF01773"/>
    </source>
</evidence>
<dbReference type="InterPro" id="IPR002668">
    <property type="entry name" value="CNT_N_dom"/>
</dbReference>
<evidence type="ECO:0000313" key="12">
    <source>
        <dbReference type="EMBL" id="VDC39885.1"/>
    </source>
</evidence>
<feature type="transmembrane region" description="Helical" evidence="7">
    <location>
        <begin position="56"/>
        <end position="78"/>
    </location>
</feature>
<dbReference type="AlphaFoldDB" id="A0A4U7IDI0"/>
<dbReference type="GO" id="GO:0005886">
    <property type="term" value="C:plasma membrane"/>
    <property type="evidence" value="ECO:0007669"/>
    <property type="project" value="UniProtKB-SubCell"/>
</dbReference>
<feature type="transmembrane region" description="Helical" evidence="7">
    <location>
        <begin position="196"/>
        <end position="216"/>
    </location>
</feature>
<dbReference type="InterPro" id="IPR011642">
    <property type="entry name" value="Gate_dom"/>
</dbReference>
<dbReference type="Proteomes" id="UP000353394">
    <property type="component" value="Unassembled WGS sequence"/>
</dbReference>
<reference evidence="11 15" key="3">
    <citation type="submission" date="2019-05" db="EMBL/GenBank/DDBJ databases">
        <title>Novel genomic isolates of S.pyogenes and S.dysgalactiae subsp. equisimilis associated to necrotising fasciitis (NSTI).</title>
        <authorList>
            <person name="Barrantes I."/>
        </authorList>
    </citation>
    <scope>NUCLEOTIDE SEQUENCE [LARGE SCALE GENOMIC DNA]</scope>
    <source>
        <strain evidence="11 15">SPY6028</strain>
    </source>
</reference>
<feature type="domain" description="Concentrative nucleoside transporter C-terminal" evidence="9">
    <location>
        <begin position="196"/>
        <end position="395"/>
    </location>
</feature>
<dbReference type="OMA" id="IVWHTVI"/>
<keyword evidence="5 7" id="KW-1133">Transmembrane helix</keyword>
<evidence type="ECO:0000313" key="13">
    <source>
        <dbReference type="EMBL" id="VHD14004.1"/>
    </source>
</evidence>
<feature type="domain" description="Concentrative nucleoside transporter N-terminal" evidence="8">
    <location>
        <begin position="8"/>
        <end position="81"/>
    </location>
</feature>
<reference evidence="13 16" key="2">
    <citation type="submission" date="2019-04" db="EMBL/GenBank/DDBJ databases">
        <authorList>
            <consortium name="Pathogen Informatics"/>
        </authorList>
    </citation>
    <scope>NUCLEOTIDE SEQUENCE [LARGE SCALE GENOMIC DNA]</scope>
    <source>
        <strain evidence="13 16">K36395</strain>
    </source>
</reference>
<feature type="transmembrane region" description="Helical" evidence="7">
    <location>
        <begin position="29"/>
        <end position="49"/>
    </location>
</feature>
<evidence type="ECO:0000256" key="6">
    <source>
        <dbReference type="ARBA" id="ARBA00023136"/>
    </source>
</evidence>
<evidence type="ECO:0000256" key="2">
    <source>
        <dbReference type="ARBA" id="ARBA00009033"/>
    </source>
</evidence>
<evidence type="ECO:0000256" key="7">
    <source>
        <dbReference type="SAM" id="Phobius"/>
    </source>
</evidence>
<evidence type="ECO:0000313" key="14">
    <source>
        <dbReference type="Proteomes" id="UP000274496"/>
    </source>
</evidence>
<accession>A0A4U7IDI0</accession>
<dbReference type="EMBL" id="LR031521">
    <property type="protein sequence ID" value="VDC39885.1"/>
    <property type="molecule type" value="Genomic_DNA"/>
</dbReference>
<organism evidence="11 15">
    <name type="scientific">Streptococcus pyogenes</name>
    <dbReference type="NCBI Taxonomy" id="1314"/>
    <lineage>
        <taxon>Bacteria</taxon>
        <taxon>Bacillati</taxon>
        <taxon>Bacillota</taxon>
        <taxon>Bacilli</taxon>
        <taxon>Lactobacillales</taxon>
        <taxon>Streptococcaceae</taxon>
        <taxon>Streptococcus</taxon>
    </lineage>
</organism>
<evidence type="ECO:0000256" key="4">
    <source>
        <dbReference type="ARBA" id="ARBA00022692"/>
    </source>
</evidence>
<comment type="subcellular location">
    <subcellularLocation>
        <location evidence="1">Cell membrane</location>
        <topology evidence="1">Multi-pass membrane protein</topology>
    </subcellularLocation>
</comment>
<reference evidence="12 14" key="1">
    <citation type="submission" date="2018-10" db="EMBL/GenBank/DDBJ databases">
        <authorList>
            <person name="Rosinski-Chupin I."/>
        </authorList>
    </citation>
    <scope>NUCLEOTIDE SEQUENCE [LARGE SCALE GENOMIC DNA]</scope>
    <source>
        <strain evidence="12 14">S119</strain>
    </source>
</reference>
<keyword evidence="3" id="KW-1003">Cell membrane</keyword>
<dbReference type="Pfam" id="PF07670">
    <property type="entry name" value="Gate"/>
    <property type="match status" value="1"/>
</dbReference>
<evidence type="ECO:0000256" key="1">
    <source>
        <dbReference type="ARBA" id="ARBA00004651"/>
    </source>
</evidence>
<feature type="transmembrane region" description="Helical" evidence="7">
    <location>
        <begin position="90"/>
        <end position="123"/>
    </location>
</feature>
<keyword evidence="4 7" id="KW-0812">Transmembrane</keyword>
<evidence type="ECO:0000256" key="5">
    <source>
        <dbReference type="ARBA" id="ARBA00022989"/>
    </source>
</evidence>
<dbReference type="PANTHER" id="PTHR10590:SF4">
    <property type="entry name" value="SOLUTE CARRIER FAMILY 28 MEMBER 3"/>
    <property type="match status" value="1"/>
</dbReference>
<evidence type="ECO:0000313" key="15">
    <source>
        <dbReference type="Proteomes" id="UP000316580"/>
    </source>
</evidence>
<dbReference type="Pfam" id="PF01773">
    <property type="entry name" value="Nucleos_tra2_N"/>
    <property type="match status" value="1"/>
</dbReference>
<dbReference type="InterPro" id="IPR011657">
    <property type="entry name" value="CNT_C_dom"/>
</dbReference>
<feature type="transmembrane region" description="Helical" evidence="7">
    <location>
        <begin position="168"/>
        <end position="190"/>
    </location>
</feature>
<name>A0A4U7IDI0_STRPY</name>
<feature type="transmembrane region" description="Helical" evidence="7">
    <location>
        <begin position="261"/>
        <end position="280"/>
    </location>
</feature>
<dbReference type="RefSeq" id="WP_002992274.1">
    <property type="nucleotide sequence ID" value="NZ_AP017629.1"/>
</dbReference>
<gene>
    <name evidence="13" type="primary">nupC</name>
    <name evidence="11" type="ORF">FGO82_03560</name>
    <name evidence="13" type="ORF">SAMEA1711581_01357</name>
    <name evidence="12" type="ORF">SP119_1579</name>
</gene>